<protein>
    <recommendedName>
        <fullName evidence="2">SH3b domain-containing protein</fullName>
    </recommendedName>
</protein>
<dbReference type="Pfam" id="PF08239">
    <property type="entry name" value="SH3_3"/>
    <property type="match status" value="1"/>
</dbReference>
<dbReference type="SMART" id="SM00287">
    <property type="entry name" value="SH3b"/>
    <property type="match status" value="1"/>
</dbReference>
<proteinExistence type="predicted"/>
<feature type="region of interest" description="Disordered" evidence="1">
    <location>
        <begin position="122"/>
        <end position="145"/>
    </location>
</feature>
<reference evidence="3" key="1">
    <citation type="journal article" date="2014" name="Int. J. Syst. Evol. Microbiol.">
        <title>Complete genome of a new Firmicutes species belonging to the dominant human colonic microbiota ('Ruminococcus bicirculans') reveals two chromosomes and a selective capacity to utilize plant glucans.</title>
        <authorList>
            <consortium name="NISC Comparative Sequencing Program"/>
            <person name="Wegmann U."/>
            <person name="Louis P."/>
            <person name="Goesmann A."/>
            <person name="Henrissat B."/>
            <person name="Duncan S.H."/>
            <person name="Flint H.J."/>
        </authorList>
    </citation>
    <scope>NUCLEOTIDE SEQUENCE</scope>
    <source>
        <strain evidence="3">NBRC 109915</strain>
    </source>
</reference>
<accession>A0ABQ5VF45</accession>
<dbReference type="Gene3D" id="2.30.30.40">
    <property type="entry name" value="SH3 Domains"/>
    <property type="match status" value="1"/>
</dbReference>
<keyword evidence="4" id="KW-1185">Reference proteome</keyword>
<evidence type="ECO:0000259" key="2">
    <source>
        <dbReference type="PROSITE" id="PS51781"/>
    </source>
</evidence>
<gene>
    <name evidence="3" type="ORF">GCM10007927_01670</name>
</gene>
<dbReference type="Proteomes" id="UP001161388">
    <property type="component" value="Unassembled WGS sequence"/>
</dbReference>
<evidence type="ECO:0000313" key="4">
    <source>
        <dbReference type="Proteomes" id="UP001161388"/>
    </source>
</evidence>
<dbReference type="PROSITE" id="PS51781">
    <property type="entry name" value="SH3B"/>
    <property type="match status" value="1"/>
</dbReference>
<dbReference type="EMBL" id="BSNL01000001">
    <property type="protein sequence ID" value="GLQ25364.1"/>
    <property type="molecule type" value="Genomic_DNA"/>
</dbReference>
<reference evidence="3" key="2">
    <citation type="submission" date="2023-01" db="EMBL/GenBank/DDBJ databases">
        <title>Draft genome sequence of Sulfitobacter pacificus strain NBRC 109915.</title>
        <authorList>
            <person name="Sun Q."/>
            <person name="Mori K."/>
        </authorList>
    </citation>
    <scope>NUCLEOTIDE SEQUENCE</scope>
    <source>
        <strain evidence="3">NBRC 109915</strain>
    </source>
</reference>
<evidence type="ECO:0000313" key="3">
    <source>
        <dbReference type="EMBL" id="GLQ25364.1"/>
    </source>
</evidence>
<dbReference type="RefSeq" id="WP_284369614.1">
    <property type="nucleotide sequence ID" value="NZ_BSNL01000001.1"/>
</dbReference>
<evidence type="ECO:0000256" key="1">
    <source>
        <dbReference type="SAM" id="MobiDB-lite"/>
    </source>
</evidence>
<sequence length="208" mass="21802">MVRFILVSFGFLGWTFYEMSGGSDFDASAIKQARLEAAEPAPVVTQKKIYTQPEPVVVAAAPKPVVDTDPPLDNGVTRVSLNLTSLGDVATESDSGFAATDAERVPQNASLVTSSADTPAIIPSLIDPTDGVSDLRGTDAGSSEDIRTVTGNRVNVRGGPGTDFGVVSRLVQGDQVKIIQDDGNGWVRFQPLDGGTGGWMADFLLTSS</sequence>
<dbReference type="InterPro" id="IPR003646">
    <property type="entry name" value="SH3-like_bac-type"/>
</dbReference>
<name>A0ABQ5VF45_9RHOB</name>
<comment type="caution">
    <text evidence="3">The sequence shown here is derived from an EMBL/GenBank/DDBJ whole genome shotgun (WGS) entry which is preliminary data.</text>
</comment>
<organism evidence="3 4">
    <name type="scientific">Sulfitobacter pacificus</name>
    <dbReference type="NCBI Taxonomy" id="1499314"/>
    <lineage>
        <taxon>Bacteria</taxon>
        <taxon>Pseudomonadati</taxon>
        <taxon>Pseudomonadota</taxon>
        <taxon>Alphaproteobacteria</taxon>
        <taxon>Rhodobacterales</taxon>
        <taxon>Roseobacteraceae</taxon>
        <taxon>Sulfitobacter</taxon>
    </lineage>
</organism>
<feature type="domain" description="SH3b" evidence="2">
    <location>
        <begin position="144"/>
        <end position="208"/>
    </location>
</feature>